<dbReference type="Proteomes" id="UP000199650">
    <property type="component" value="Unassembled WGS sequence"/>
</dbReference>
<evidence type="ECO:0000313" key="1">
    <source>
        <dbReference type="EMBL" id="SEW18825.1"/>
    </source>
</evidence>
<dbReference type="RefSeq" id="WP_091430277.1">
    <property type="nucleotide sequence ID" value="NZ_FOJB01000001.1"/>
</dbReference>
<sequence length="265" mass="28893">MTDAPHDPIAACAEMVQKGDPDRFMATMTGDVKERKRLFPLYAFNLEIARAPYMSQEPMVAMIRLQFWRDVIEAAVEGREAPKHDVATPLSQLVIWGDVRAAPLLTMLEAREGDAQGEPRRHTDQIRAYSRSTSGALMLAAGQATGLTDFEGNHAKDHALEGLGEALGIANWLMSQPALKAAGRGHVLPDVDTIRELSETGLQALEHAHTVLGKGGNAALRSAWRSPAILRQAQKSPHSVLDGTLGQSEFSRRGALLWCSLSGRW</sequence>
<dbReference type="InterPro" id="IPR002060">
    <property type="entry name" value="Squ/phyt_synthse"/>
</dbReference>
<evidence type="ECO:0000313" key="2">
    <source>
        <dbReference type="Proteomes" id="UP000199650"/>
    </source>
</evidence>
<dbReference type="OrthoDB" id="9814909at2"/>
<protein>
    <submittedName>
        <fullName evidence="1">Squalene/phytoene synthase</fullName>
    </submittedName>
</protein>
<dbReference type="STRING" id="1173584.SAMN05444851_1981"/>
<dbReference type="AlphaFoldDB" id="A0A1I0PWD6"/>
<dbReference type="InterPro" id="IPR008949">
    <property type="entry name" value="Isoprenoid_synthase_dom_sf"/>
</dbReference>
<dbReference type="Gene3D" id="1.10.600.10">
    <property type="entry name" value="Farnesyl Diphosphate Synthase"/>
    <property type="match status" value="1"/>
</dbReference>
<gene>
    <name evidence="1" type="ORF">SAMN05444851_1981</name>
</gene>
<reference evidence="1 2" key="1">
    <citation type="submission" date="2016-10" db="EMBL/GenBank/DDBJ databases">
        <authorList>
            <person name="de Groot N.N."/>
        </authorList>
    </citation>
    <scope>NUCLEOTIDE SEQUENCE [LARGE SCALE GENOMIC DNA]</scope>
    <source>
        <strain evidence="1 2">DSM 29439</strain>
    </source>
</reference>
<organism evidence="1 2">
    <name type="scientific">Aliiroseovarius sediminilitoris</name>
    <dbReference type="NCBI Taxonomy" id="1173584"/>
    <lineage>
        <taxon>Bacteria</taxon>
        <taxon>Pseudomonadati</taxon>
        <taxon>Pseudomonadota</taxon>
        <taxon>Alphaproteobacteria</taxon>
        <taxon>Rhodobacterales</taxon>
        <taxon>Paracoccaceae</taxon>
        <taxon>Aliiroseovarius</taxon>
    </lineage>
</organism>
<dbReference type="Pfam" id="PF00494">
    <property type="entry name" value="SQS_PSY"/>
    <property type="match status" value="1"/>
</dbReference>
<keyword evidence="2" id="KW-1185">Reference proteome</keyword>
<proteinExistence type="predicted"/>
<accession>A0A1I0PWD6</accession>
<dbReference type="EMBL" id="FOJB01000001">
    <property type="protein sequence ID" value="SEW18825.1"/>
    <property type="molecule type" value="Genomic_DNA"/>
</dbReference>
<dbReference type="SUPFAM" id="SSF48576">
    <property type="entry name" value="Terpenoid synthases"/>
    <property type="match status" value="1"/>
</dbReference>
<name>A0A1I0PWD6_9RHOB</name>